<keyword evidence="1" id="KW-0393">Immunoglobulin domain</keyword>
<feature type="non-terminal residue" evidence="5">
    <location>
        <position position="353"/>
    </location>
</feature>
<dbReference type="InterPro" id="IPR036179">
    <property type="entry name" value="Ig-like_dom_sf"/>
</dbReference>
<gene>
    <name evidence="5" type="primary">LOC104943075</name>
</gene>
<keyword evidence="4" id="KW-1185">Reference proteome</keyword>
<evidence type="ECO:0000256" key="2">
    <source>
        <dbReference type="SAM" id="MobiDB-lite"/>
    </source>
</evidence>
<dbReference type="FunFam" id="2.60.40.10:FF:000107">
    <property type="entry name" value="Myosin, light chain kinase a"/>
    <property type="match status" value="1"/>
</dbReference>
<accession>A0A6I9MYK2</accession>
<evidence type="ECO:0000313" key="4">
    <source>
        <dbReference type="Proteomes" id="UP000504611"/>
    </source>
</evidence>
<dbReference type="SUPFAM" id="SSF69349">
    <property type="entry name" value="Phage fibre proteins"/>
    <property type="match status" value="1"/>
</dbReference>
<dbReference type="KEGG" id="ncc:104943075"/>
<evidence type="ECO:0000259" key="3">
    <source>
        <dbReference type="PROSITE" id="PS50835"/>
    </source>
</evidence>
<feature type="domain" description="Ig-like" evidence="3">
    <location>
        <begin position="273"/>
        <end position="353"/>
    </location>
</feature>
<dbReference type="InterPro" id="IPR013098">
    <property type="entry name" value="Ig_I-set"/>
</dbReference>
<evidence type="ECO:0000313" key="5">
    <source>
        <dbReference type="RefSeq" id="XP_010766700.1"/>
    </source>
</evidence>
<dbReference type="PANTHER" id="PTHR47633">
    <property type="entry name" value="IMMUNOGLOBULIN"/>
    <property type="match status" value="1"/>
</dbReference>
<dbReference type="PANTHER" id="PTHR47633:SF4">
    <property type="entry name" value="MYOPALLADIN ISOFORM X1"/>
    <property type="match status" value="1"/>
</dbReference>
<dbReference type="Pfam" id="PF07679">
    <property type="entry name" value="I-set"/>
    <property type="match status" value="2"/>
</dbReference>
<dbReference type="SUPFAM" id="SSF48726">
    <property type="entry name" value="Immunoglobulin"/>
    <property type="match status" value="2"/>
</dbReference>
<dbReference type="AlphaFoldDB" id="A0A6I9MYK2"/>
<dbReference type="SMART" id="SM00409">
    <property type="entry name" value="IG"/>
    <property type="match status" value="1"/>
</dbReference>
<proteinExistence type="predicted"/>
<organism evidence="4 5">
    <name type="scientific">Notothenia coriiceps</name>
    <name type="common">black rockcod</name>
    <dbReference type="NCBI Taxonomy" id="8208"/>
    <lineage>
        <taxon>Eukaryota</taxon>
        <taxon>Metazoa</taxon>
        <taxon>Chordata</taxon>
        <taxon>Craniata</taxon>
        <taxon>Vertebrata</taxon>
        <taxon>Euteleostomi</taxon>
        <taxon>Actinopterygii</taxon>
        <taxon>Neopterygii</taxon>
        <taxon>Teleostei</taxon>
        <taxon>Neoteleostei</taxon>
        <taxon>Acanthomorphata</taxon>
        <taxon>Eupercaria</taxon>
        <taxon>Perciformes</taxon>
        <taxon>Notothenioidei</taxon>
        <taxon>Nototheniidae</taxon>
        <taxon>Notothenia</taxon>
    </lineage>
</organism>
<feature type="compositionally biased region" description="Low complexity" evidence="2">
    <location>
        <begin position="131"/>
        <end position="141"/>
    </location>
</feature>
<sequence>MHSLLIAEAFPEDSGNYSATATNSSGRATSTCELLVQGEEAVPAKKTKTVMSSRQTRVEKRVEASFQSSMMAMHVEGGELTLAHKTPPRVPPKPPSKSPTQSSLAVRVGGGRQQSPSPVRHVKAPTPTPSRPSMSPISSRSLADAGGDVLPPWKRSEAGFSAMSASMSSMTAMSSSMTAMSSSMTAMSSSMSSMKSASSSMQISGGQSMQISGGQSMQISGGQSMQVSGGQSMQISGGQSMQISGGQSMQISGGQEVTEAAAVPSAGGAVVPPTLVSGLKNTNVTEGESVTLECQISGNPAPSIMWFREDYKIESSIDFHISYESTVAQLVIREAFAEDSGRFTCTATSEAGT</sequence>
<dbReference type="PROSITE" id="PS50835">
    <property type="entry name" value="IG_LIKE"/>
    <property type="match status" value="1"/>
</dbReference>
<feature type="region of interest" description="Disordered" evidence="2">
    <location>
        <begin position="83"/>
        <end position="150"/>
    </location>
</feature>
<dbReference type="InterPro" id="IPR007110">
    <property type="entry name" value="Ig-like_dom"/>
</dbReference>
<reference evidence="5" key="1">
    <citation type="submission" date="2025-08" db="UniProtKB">
        <authorList>
            <consortium name="RefSeq"/>
        </authorList>
    </citation>
    <scope>IDENTIFICATION</scope>
    <source>
        <tissue evidence="5">Muscle</tissue>
    </source>
</reference>
<feature type="compositionally biased region" description="Pro residues" evidence="2">
    <location>
        <begin position="88"/>
        <end position="97"/>
    </location>
</feature>
<protein>
    <submittedName>
        <fullName evidence="5">Palladin-like</fullName>
    </submittedName>
</protein>
<evidence type="ECO:0000256" key="1">
    <source>
        <dbReference type="ARBA" id="ARBA00023319"/>
    </source>
</evidence>
<dbReference type="GeneID" id="104943075"/>
<dbReference type="GO" id="GO:0055013">
    <property type="term" value="P:cardiac muscle cell development"/>
    <property type="evidence" value="ECO:0007669"/>
    <property type="project" value="UniProtKB-ARBA"/>
</dbReference>
<feature type="region of interest" description="Disordered" evidence="2">
    <location>
        <begin position="204"/>
        <end position="247"/>
    </location>
</feature>
<dbReference type="RefSeq" id="XP_010766700.1">
    <property type="nucleotide sequence ID" value="XM_010768398.1"/>
</dbReference>
<dbReference type="InterPro" id="IPR013783">
    <property type="entry name" value="Ig-like_fold"/>
</dbReference>
<dbReference type="Proteomes" id="UP000504611">
    <property type="component" value="Unplaced"/>
</dbReference>
<name>A0A6I9MYK2_9TELE</name>
<dbReference type="OrthoDB" id="5969272at2759"/>
<dbReference type="SMART" id="SM00408">
    <property type="entry name" value="IGc2"/>
    <property type="match status" value="1"/>
</dbReference>
<dbReference type="InterPro" id="IPR003599">
    <property type="entry name" value="Ig_sub"/>
</dbReference>
<dbReference type="GO" id="GO:0003007">
    <property type="term" value="P:heart morphogenesis"/>
    <property type="evidence" value="ECO:0007669"/>
    <property type="project" value="UniProtKB-ARBA"/>
</dbReference>
<dbReference type="InterPro" id="IPR003598">
    <property type="entry name" value="Ig_sub2"/>
</dbReference>
<dbReference type="Gene3D" id="2.60.40.10">
    <property type="entry name" value="Immunoglobulins"/>
    <property type="match status" value="2"/>
</dbReference>